<evidence type="ECO:0000313" key="2">
    <source>
        <dbReference type="Proteomes" id="UP000286134"/>
    </source>
</evidence>
<organism evidence="1 2">
    <name type="scientific">Erysiphe neolycopersici</name>
    <dbReference type="NCBI Taxonomy" id="212602"/>
    <lineage>
        <taxon>Eukaryota</taxon>
        <taxon>Fungi</taxon>
        <taxon>Dikarya</taxon>
        <taxon>Ascomycota</taxon>
        <taxon>Pezizomycotina</taxon>
        <taxon>Leotiomycetes</taxon>
        <taxon>Erysiphales</taxon>
        <taxon>Erysiphaceae</taxon>
        <taxon>Erysiphe</taxon>
    </lineage>
</organism>
<dbReference type="OrthoDB" id="3439612at2759"/>
<dbReference type="EMBL" id="MCFK01007844">
    <property type="protein sequence ID" value="RKF56838.1"/>
    <property type="molecule type" value="Genomic_DNA"/>
</dbReference>
<dbReference type="Proteomes" id="UP000286134">
    <property type="component" value="Unassembled WGS sequence"/>
</dbReference>
<evidence type="ECO:0000313" key="1">
    <source>
        <dbReference type="EMBL" id="RKF56838.1"/>
    </source>
</evidence>
<protein>
    <submittedName>
        <fullName evidence="1">Uncharacterized protein</fullName>
    </submittedName>
</protein>
<gene>
    <name evidence="1" type="ORF">OnM2_078040</name>
</gene>
<proteinExistence type="predicted"/>
<keyword evidence="2" id="KW-1185">Reference proteome</keyword>
<reference evidence="1 2" key="1">
    <citation type="journal article" date="2018" name="BMC Genomics">
        <title>Comparative genome analyses reveal sequence features reflecting distinct modes of host-adaptation between dicot and monocot powdery mildew.</title>
        <authorList>
            <person name="Wu Y."/>
            <person name="Ma X."/>
            <person name="Pan Z."/>
            <person name="Kale S.D."/>
            <person name="Song Y."/>
            <person name="King H."/>
            <person name="Zhang Q."/>
            <person name="Presley C."/>
            <person name="Deng X."/>
            <person name="Wei C.I."/>
            <person name="Xiao S."/>
        </authorList>
    </citation>
    <scope>NUCLEOTIDE SEQUENCE [LARGE SCALE GENOMIC DNA]</scope>
    <source>
        <strain evidence="1">UMSG2</strain>
    </source>
</reference>
<name>A0A420HHH5_9PEZI</name>
<comment type="caution">
    <text evidence="1">The sequence shown here is derived from an EMBL/GenBank/DDBJ whole genome shotgun (WGS) entry which is preliminary data.</text>
</comment>
<dbReference type="AlphaFoldDB" id="A0A420HHH5"/>
<sequence>MLILIHQPLPLTPRDQEWATKTLQILEELDYQTEHIKNRIKQREDDFPKYLNKAIGKLVNGAQLIMRYFSIKVKALREIDRVKKKEKAHRTRWYSDHAGRVGTWSKRSNRCEKDS</sequence>
<accession>A0A420HHH5</accession>